<organism evidence="2 3">
    <name type="scientific">Triticum urartu</name>
    <name type="common">Red wild einkorn</name>
    <name type="synonym">Crithodium urartu</name>
    <dbReference type="NCBI Taxonomy" id="4572"/>
    <lineage>
        <taxon>Eukaryota</taxon>
        <taxon>Viridiplantae</taxon>
        <taxon>Streptophyta</taxon>
        <taxon>Embryophyta</taxon>
        <taxon>Tracheophyta</taxon>
        <taxon>Spermatophyta</taxon>
        <taxon>Magnoliopsida</taxon>
        <taxon>Liliopsida</taxon>
        <taxon>Poales</taxon>
        <taxon>Poaceae</taxon>
        <taxon>BOP clade</taxon>
        <taxon>Pooideae</taxon>
        <taxon>Triticodae</taxon>
        <taxon>Triticeae</taxon>
        <taxon>Triticinae</taxon>
        <taxon>Triticum</taxon>
    </lineage>
</organism>
<evidence type="ECO:0000256" key="1">
    <source>
        <dbReference type="SAM" id="MobiDB-lite"/>
    </source>
</evidence>
<reference evidence="3" key="1">
    <citation type="journal article" date="2013" name="Nature">
        <title>Draft genome of the wheat A-genome progenitor Triticum urartu.</title>
        <authorList>
            <person name="Ling H.Q."/>
            <person name="Zhao S."/>
            <person name="Liu D."/>
            <person name="Wang J."/>
            <person name="Sun H."/>
            <person name="Zhang C."/>
            <person name="Fan H."/>
            <person name="Li D."/>
            <person name="Dong L."/>
            <person name="Tao Y."/>
            <person name="Gao C."/>
            <person name="Wu H."/>
            <person name="Li Y."/>
            <person name="Cui Y."/>
            <person name="Guo X."/>
            <person name="Zheng S."/>
            <person name="Wang B."/>
            <person name="Yu K."/>
            <person name="Liang Q."/>
            <person name="Yang W."/>
            <person name="Lou X."/>
            <person name="Chen J."/>
            <person name="Feng M."/>
            <person name="Jian J."/>
            <person name="Zhang X."/>
            <person name="Luo G."/>
            <person name="Jiang Y."/>
            <person name="Liu J."/>
            <person name="Wang Z."/>
            <person name="Sha Y."/>
            <person name="Zhang B."/>
            <person name="Wu H."/>
            <person name="Tang D."/>
            <person name="Shen Q."/>
            <person name="Xue P."/>
            <person name="Zou S."/>
            <person name="Wang X."/>
            <person name="Liu X."/>
            <person name="Wang F."/>
            <person name="Yang Y."/>
            <person name="An X."/>
            <person name="Dong Z."/>
            <person name="Zhang K."/>
            <person name="Zhang X."/>
            <person name="Luo M.C."/>
            <person name="Dvorak J."/>
            <person name="Tong Y."/>
            <person name="Wang J."/>
            <person name="Yang H."/>
            <person name="Li Z."/>
            <person name="Wang D."/>
            <person name="Zhang A."/>
            <person name="Wang J."/>
        </authorList>
    </citation>
    <scope>NUCLEOTIDE SEQUENCE</scope>
    <source>
        <strain evidence="3">cv. G1812</strain>
    </source>
</reference>
<feature type="compositionally biased region" description="Polar residues" evidence="1">
    <location>
        <begin position="29"/>
        <end position="41"/>
    </location>
</feature>
<keyword evidence="3" id="KW-1185">Reference proteome</keyword>
<reference evidence="2" key="2">
    <citation type="submission" date="2018-03" db="EMBL/GenBank/DDBJ databases">
        <title>The Triticum urartu genome reveals the dynamic nature of wheat genome evolution.</title>
        <authorList>
            <person name="Ling H."/>
            <person name="Ma B."/>
            <person name="Shi X."/>
            <person name="Liu H."/>
            <person name="Dong L."/>
            <person name="Sun H."/>
            <person name="Cao Y."/>
            <person name="Gao Q."/>
            <person name="Zheng S."/>
            <person name="Li Y."/>
            <person name="Yu Y."/>
            <person name="Du H."/>
            <person name="Qi M."/>
            <person name="Li Y."/>
            <person name="Yu H."/>
            <person name="Cui Y."/>
            <person name="Wang N."/>
            <person name="Chen C."/>
            <person name="Wu H."/>
            <person name="Zhao Y."/>
            <person name="Zhang J."/>
            <person name="Li Y."/>
            <person name="Zhou W."/>
            <person name="Zhang B."/>
            <person name="Hu W."/>
            <person name="Eijk M."/>
            <person name="Tang J."/>
            <person name="Witsenboer H."/>
            <person name="Zhao S."/>
            <person name="Li Z."/>
            <person name="Zhang A."/>
            <person name="Wang D."/>
            <person name="Liang C."/>
        </authorList>
    </citation>
    <scope>NUCLEOTIDE SEQUENCE [LARGE SCALE GENOMIC DNA]</scope>
    <source>
        <strain evidence="2">cv. G1812</strain>
    </source>
</reference>
<dbReference type="EnsemblPlants" id="TuG1812G0700004307.01.T01">
    <property type="protein sequence ID" value="TuG1812G0700004307.01.T01.cds251298"/>
    <property type="gene ID" value="TuG1812G0700004307.01"/>
</dbReference>
<feature type="compositionally biased region" description="Basic and acidic residues" evidence="1">
    <location>
        <begin position="101"/>
        <end position="116"/>
    </location>
</feature>
<dbReference type="Gramene" id="TuG1812G0700004307.01.T01">
    <property type="protein sequence ID" value="TuG1812G0700004307.01.T01.cds251298"/>
    <property type="gene ID" value="TuG1812G0700004307.01"/>
</dbReference>
<feature type="region of interest" description="Disordered" evidence="1">
    <location>
        <begin position="1"/>
        <end position="41"/>
    </location>
</feature>
<sequence length="128" mass="14571">MRDWRTARSRKSPSPRLSPLQRWPFPPASLTSPSLMTRTRGTTRSRLVEAAWRRDPPAGPFPNPLLAEGAAVNATPTRSWSSPGAETRKIGLLWSSAKSWDRRRVAPRGPEKESSGRWRMGLWRRPSW</sequence>
<accession>A0A8R7V938</accession>
<feature type="region of interest" description="Disordered" evidence="1">
    <location>
        <begin position="101"/>
        <end position="128"/>
    </location>
</feature>
<proteinExistence type="predicted"/>
<dbReference type="AlphaFoldDB" id="A0A8R7V938"/>
<dbReference type="Proteomes" id="UP000015106">
    <property type="component" value="Chromosome 7"/>
</dbReference>
<evidence type="ECO:0000313" key="3">
    <source>
        <dbReference type="Proteomes" id="UP000015106"/>
    </source>
</evidence>
<reference evidence="2" key="3">
    <citation type="submission" date="2022-06" db="UniProtKB">
        <authorList>
            <consortium name="EnsemblPlants"/>
        </authorList>
    </citation>
    <scope>IDENTIFICATION</scope>
</reference>
<protein>
    <submittedName>
        <fullName evidence="2">Uncharacterized protein</fullName>
    </submittedName>
</protein>
<feature type="compositionally biased region" description="Low complexity" evidence="1">
    <location>
        <begin position="14"/>
        <end position="23"/>
    </location>
</feature>
<name>A0A8R7V938_TRIUA</name>
<evidence type="ECO:0000313" key="2">
    <source>
        <dbReference type="EnsemblPlants" id="TuG1812G0700004307.01.T01.cds251298"/>
    </source>
</evidence>